<keyword evidence="7" id="KW-1185">Reference proteome</keyword>
<organism evidence="6 7">
    <name type="scientific">Methylobrevis albus</name>
    <dbReference type="NCBI Taxonomy" id="2793297"/>
    <lineage>
        <taxon>Bacteria</taxon>
        <taxon>Pseudomonadati</taxon>
        <taxon>Pseudomonadota</taxon>
        <taxon>Alphaproteobacteria</taxon>
        <taxon>Hyphomicrobiales</taxon>
        <taxon>Pleomorphomonadaceae</taxon>
        <taxon>Methylobrevis</taxon>
    </lineage>
</organism>
<name>A0A931I4Y0_9HYPH</name>
<accession>A0A931I4Y0</accession>
<dbReference type="GO" id="GO:0005829">
    <property type="term" value="C:cytosol"/>
    <property type="evidence" value="ECO:0007669"/>
    <property type="project" value="TreeGrafter"/>
</dbReference>
<protein>
    <submittedName>
        <fullName evidence="6">LysR family transcriptional regulator</fullName>
    </submittedName>
</protein>
<keyword evidence="2" id="KW-0805">Transcription regulation</keyword>
<dbReference type="AlphaFoldDB" id="A0A931I4Y0"/>
<evidence type="ECO:0000256" key="3">
    <source>
        <dbReference type="ARBA" id="ARBA00023125"/>
    </source>
</evidence>
<dbReference type="GO" id="GO:0003677">
    <property type="term" value="F:DNA binding"/>
    <property type="evidence" value="ECO:0007669"/>
    <property type="project" value="UniProtKB-KW"/>
</dbReference>
<dbReference type="SUPFAM" id="SSF53850">
    <property type="entry name" value="Periplasmic binding protein-like II"/>
    <property type="match status" value="1"/>
</dbReference>
<dbReference type="Gene3D" id="1.10.10.10">
    <property type="entry name" value="Winged helix-like DNA-binding domain superfamily/Winged helix DNA-binding domain"/>
    <property type="match status" value="1"/>
</dbReference>
<evidence type="ECO:0000256" key="2">
    <source>
        <dbReference type="ARBA" id="ARBA00023015"/>
    </source>
</evidence>
<comment type="caution">
    <text evidence="6">The sequence shown here is derived from an EMBL/GenBank/DDBJ whole genome shotgun (WGS) entry which is preliminary data.</text>
</comment>
<proteinExistence type="inferred from homology"/>
<reference evidence="6" key="1">
    <citation type="submission" date="2020-12" db="EMBL/GenBank/DDBJ databases">
        <title>Methylobrevis albus sp. nov., isolated from fresh water lack sediment.</title>
        <authorList>
            <person name="Zou Q."/>
        </authorList>
    </citation>
    <scope>NUCLEOTIDE SEQUENCE</scope>
    <source>
        <strain evidence="6">L22</strain>
    </source>
</reference>
<evidence type="ECO:0000256" key="1">
    <source>
        <dbReference type="ARBA" id="ARBA00009437"/>
    </source>
</evidence>
<dbReference type="Proteomes" id="UP000631694">
    <property type="component" value="Unassembled WGS sequence"/>
</dbReference>
<keyword evidence="4" id="KW-0804">Transcription</keyword>
<dbReference type="InterPro" id="IPR036388">
    <property type="entry name" value="WH-like_DNA-bd_sf"/>
</dbReference>
<dbReference type="RefSeq" id="WP_197312374.1">
    <property type="nucleotide sequence ID" value="NZ_JADZLT010000054.1"/>
</dbReference>
<dbReference type="PANTHER" id="PTHR30419:SF31">
    <property type="entry name" value="BLR3139 PROTEIN"/>
    <property type="match status" value="1"/>
</dbReference>
<evidence type="ECO:0000259" key="5">
    <source>
        <dbReference type="PROSITE" id="PS50931"/>
    </source>
</evidence>
<dbReference type="GO" id="GO:0003700">
    <property type="term" value="F:DNA-binding transcription factor activity"/>
    <property type="evidence" value="ECO:0007669"/>
    <property type="project" value="InterPro"/>
</dbReference>
<comment type="similarity">
    <text evidence="1">Belongs to the LysR transcriptional regulatory family.</text>
</comment>
<sequence>MDIRQLQYLVALARERHFTRAAQSCDVTQPTLSERIRQLELELGVPIVARGQRFHGFTTEGERVLKWAQAILDNWAALKHEIAQIRDGDDAAAGRLTIGVVPSALPIAARLLQALRQRSPNIDLVVLSSTSEDIRRSLEEFSIDAGITYLDNESIDGLLSRPIYRERYCLFVRSDDPLAGRTSIGWAEAANHPLALLTGNMQNRRIIDRAFRTAKASPRTRMETNSLVTLGASVRETGLATVMPEYMAKTLAMAEIRAIPLVSPTVEHVVGIVAVDRTPMPSLVTMALETAVQLAANDEAAAEALAGDEAHALPC</sequence>
<feature type="domain" description="HTH lysR-type" evidence="5">
    <location>
        <begin position="1"/>
        <end position="59"/>
    </location>
</feature>
<gene>
    <name evidence="6" type="ORF">I5731_15790</name>
</gene>
<dbReference type="SUPFAM" id="SSF46785">
    <property type="entry name" value="Winged helix' DNA-binding domain"/>
    <property type="match status" value="1"/>
</dbReference>
<dbReference type="PROSITE" id="PS50931">
    <property type="entry name" value="HTH_LYSR"/>
    <property type="match status" value="1"/>
</dbReference>
<dbReference type="EMBL" id="JADZLT010000054">
    <property type="protein sequence ID" value="MBH0239285.1"/>
    <property type="molecule type" value="Genomic_DNA"/>
</dbReference>
<dbReference type="InterPro" id="IPR050950">
    <property type="entry name" value="HTH-type_LysR_regulators"/>
</dbReference>
<dbReference type="PANTHER" id="PTHR30419">
    <property type="entry name" value="HTH-TYPE TRANSCRIPTIONAL REGULATOR YBHD"/>
    <property type="match status" value="1"/>
</dbReference>
<dbReference type="InterPro" id="IPR005119">
    <property type="entry name" value="LysR_subst-bd"/>
</dbReference>
<evidence type="ECO:0000256" key="4">
    <source>
        <dbReference type="ARBA" id="ARBA00023163"/>
    </source>
</evidence>
<dbReference type="FunFam" id="1.10.10.10:FF:000001">
    <property type="entry name" value="LysR family transcriptional regulator"/>
    <property type="match status" value="1"/>
</dbReference>
<dbReference type="Pfam" id="PF00126">
    <property type="entry name" value="HTH_1"/>
    <property type="match status" value="1"/>
</dbReference>
<dbReference type="InterPro" id="IPR036390">
    <property type="entry name" value="WH_DNA-bd_sf"/>
</dbReference>
<dbReference type="Pfam" id="PF03466">
    <property type="entry name" value="LysR_substrate"/>
    <property type="match status" value="1"/>
</dbReference>
<dbReference type="InterPro" id="IPR000847">
    <property type="entry name" value="LysR_HTH_N"/>
</dbReference>
<evidence type="ECO:0000313" key="6">
    <source>
        <dbReference type="EMBL" id="MBH0239285.1"/>
    </source>
</evidence>
<dbReference type="CDD" id="cd05466">
    <property type="entry name" value="PBP2_LTTR_substrate"/>
    <property type="match status" value="1"/>
</dbReference>
<keyword evidence="3" id="KW-0238">DNA-binding</keyword>
<dbReference type="Gene3D" id="3.40.190.290">
    <property type="match status" value="1"/>
</dbReference>
<dbReference type="PRINTS" id="PR00039">
    <property type="entry name" value="HTHLYSR"/>
</dbReference>
<evidence type="ECO:0000313" key="7">
    <source>
        <dbReference type="Proteomes" id="UP000631694"/>
    </source>
</evidence>